<dbReference type="NCBIfam" id="TIGR01181">
    <property type="entry name" value="dTDP_gluc_dehyt"/>
    <property type="match status" value="1"/>
</dbReference>
<dbReference type="InterPro" id="IPR016040">
    <property type="entry name" value="NAD(P)-bd_dom"/>
</dbReference>
<evidence type="ECO:0000256" key="3">
    <source>
        <dbReference type="ARBA" id="ARBA00023239"/>
    </source>
</evidence>
<reference evidence="5" key="1">
    <citation type="submission" date="2014-09" db="EMBL/GenBank/DDBJ databases">
        <authorList>
            <person name="Probst J Alexander"/>
        </authorList>
    </citation>
    <scope>NUCLEOTIDE SEQUENCE</scope>
</reference>
<accession>A0A098EAQ5</accession>
<evidence type="ECO:0000313" key="5">
    <source>
        <dbReference type="EMBL" id="CEG13077.1"/>
    </source>
</evidence>
<dbReference type="EMBL" id="CCXY01000244">
    <property type="protein sequence ID" value="CEG13077.1"/>
    <property type="molecule type" value="Genomic_DNA"/>
</dbReference>
<sequence length="338" mass="39190">MNLIVTGGAGFIGANFVLYWLKKYPEDMIVNLDKLTYAGNPENLKSVENNKNYKFVKGDISDAELVNEIMKNYKTDTIVHFAAESHVDRSILDPSPFIKTNIFGTYTLLEAALKNKIKRFHHISTDEVFGSLSLDSKEKFNEDTSYNPRSPYAASKASSDHLVRAYYHTYNLLVTISNCSNNFGPYHFPEKFIPLAITNILEGKKVPVYGDGLYVRDWLFVEDHCTAIDAIIHKGRIGETYLIGGMTEEISNIDIVRKILKIMRNDESRIEFVKDRPGHDRKYTVDWSKINKELGWHPKHDFDEALKLTVEWYVKNQEWWKKIKTGEYLNYYKRQYNG</sequence>
<evidence type="ECO:0000256" key="2">
    <source>
        <dbReference type="ARBA" id="ARBA00023027"/>
    </source>
</evidence>
<dbReference type="SUPFAM" id="SSF51735">
    <property type="entry name" value="NAD(P)-binding Rossmann-fold domains"/>
    <property type="match status" value="1"/>
</dbReference>
<dbReference type="FunFam" id="3.40.50.720:FF:000304">
    <property type="entry name" value="UDP-glucose 4,6-dehydratase"/>
    <property type="match status" value="1"/>
</dbReference>
<dbReference type="InterPro" id="IPR036291">
    <property type="entry name" value="NAD(P)-bd_dom_sf"/>
</dbReference>
<dbReference type="Gene3D" id="3.40.50.720">
    <property type="entry name" value="NAD(P)-binding Rossmann-like Domain"/>
    <property type="match status" value="1"/>
</dbReference>
<dbReference type="GO" id="GO:0008460">
    <property type="term" value="F:dTDP-glucose 4,6-dehydratase activity"/>
    <property type="evidence" value="ECO:0007669"/>
    <property type="project" value="UniProtKB-EC"/>
</dbReference>
<feature type="domain" description="NAD(P)-binding" evidence="4">
    <location>
        <begin position="4"/>
        <end position="307"/>
    </location>
</feature>
<keyword evidence="2" id="KW-0520">NAD</keyword>
<evidence type="ECO:0000259" key="4">
    <source>
        <dbReference type="Pfam" id="PF16363"/>
    </source>
</evidence>
<proteinExistence type="predicted"/>
<dbReference type="EC" id="4.2.1.46" evidence="5"/>
<dbReference type="InterPro" id="IPR005888">
    <property type="entry name" value="dTDP_Gluc_deHydtase"/>
</dbReference>
<comment type="cofactor">
    <cofactor evidence="1">
        <name>NAD(+)</name>
        <dbReference type="ChEBI" id="CHEBI:57540"/>
    </cofactor>
</comment>
<dbReference type="GO" id="GO:0009225">
    <property type="term" value="P:nucleotide-sugar metabolic process"/>
    <property type="evidence" value="ECO:0007669"/>
    <property type="project" value="InterPro"/>
</dbReference>
<dbReference type="Pfam" id="PF16363">
    <property type="entry name" value="GDP_Man_Dehyd"/>
    <property type="match status" value="1"/>
</dbReference>
<evidence type="ECO:0000256" key="1">
    <source>
        <dbReference type="ARBA" id="ARBA00001911"/>
    </source>
</evidence>
<protein>
    <submittedName>
        <fullName evidence="5">dTDP-glucose 4,6 dehydratase, NAD(P)-binding</fullName>
        <ecNumber evidence="5">4.2.1.46</ecNumber>
    </submittedName>
</protein>
<dbReference type="PANTHER" id="PTHR43000">
    <property type="entry name" value="DTDP-D-GLUCOSE 4,6-DEHYDRATASE-RELATED"/>
    <property type="match status" value="1"/>
</dbReference>
<name>A0A098EAQ5_9ZZZZ</name>
<dbReference type="AlphaFoldDB" id="A0A098EAQ5"/>
<organism evidence="5">
    <name type="scientific">groundwater metagenome</name>
    <dbReference type="NCBI Taxonomy" id="717931"/>
    <lineage>
        <taxon>unclassified sequences</taxon>
        <taxon>metagenomes</taxon>
        <taxon>ecological metagenomes</taxon>
    </lineage>
</organism>
<dbReference type="Gene3D" id="3.90.25.10">
    <property type="entry name" value="UDP-galactose 4-epimerase, domain 1"/>
    <property type="match status" value="1"/>
</dbReference>
<dbReference type="CDD" id="cd05246">
    <property type="entry name" value="dTDP_GD_SDR_e"/>
    <property type="match status" value="1"/>
</dbReference>
<keyword evidence="3 5" id="KW-0456">Lyase</keyword>
<gene>
    <name evidence="5" type="primary">rmlB</name>
    <name evidence="5" type="ORF">MSIBF_A3180012</name>
</gene>